<dbReference type="InterPro" id="IPR029030">
    <property type="entry name" value="Caspase-like_dom_sf"/>
</dbReference>
<dbReference type="Pfam" id="PF00656">
    <property type="entry name" value="Peptidase_C14"/>
    <property type="match status" value="1"/>
</dbReference>
<keyword evidence="5" id="KW-1185">Reference proteome</keyword>
<dbReference type="OrthoDB" id="9816009at2"/>
<evidence type="ECO:0000256" key="1">
    <source>
        <dbReference type="SAM" id="Coils"/>
    </source>
</evidence>
<protein>
    <submittedName>
        <fullName evidence="4">Putative caspase-like protein</fullName>
    </submittedName>
</protein>
<gene>
    <name evidence="4" type="ORF">IQ17_04761</name>
</gene>
<dbReference type="AlphaFoldDB" id="A0A562KZH1"/>
<dbReference type="Proteomes" id="UP000317176">
    <property type="component" value="Unassembled WGS sequence"/>
</dbReference>
<dbReference type="GO" id="GO:0006508">
    <property type="term" value="P:proteolysis"/>
    <property type="evidence" value="ECO:0007669"/>
    <property type="project" value="InterPro"/>
</dbReference>
<dbReference type="PANTHER" id="PTHR22576">
    <property type="entry name" value="MUCOSA ASSOCIATED LYMPHOID TISSUE LYMPHOMA TRANSLOCATION PROTEIN 1/PARACASPASE"/>
    <property type="match status" value="1"/>
</dbReference>
<dbReference type="EMBL" id="VLKL01000014">
    <property type="protein sequence ID" value="TWI00758.1"/>
    <property type="molecule type" value="Genomic_DNA"/>
</dbReference>
<dbReference type="InterPro" id="IPR001309">
    <property type="entry name" value="Pept_C14_p20"/>
</dbReference>
<dbReference type="InterPro" id="IPR052039">
    <property type="entry name" value="Caspase-related_regulators"/>
</dbReference>
<organism evidence="4 5">
    <name type="scientific">Bradyrhizobium daqingense</name>
    <dbReference type="NCBI Taxonomy" id="993502"/>
    <lineage>
        <taxon>Bacteria</taxon>
        <taxon>Pseudomonadati</taxon>
        <taxon>Pseudomonadota</taxon>
        <taxon>Alphaproteobacteria</taxon>
        <taxon>Hyphomicrobiales</taxon>
        <taxon>Nitrobacteraceae</taxon>
        <taxon>Bradyrhizobium</taxon>
    </lineage>
</organism>
<keyword evidence="1" id="KW-0175">Coiled coil</keyword>
<evidence type="ECO:0000259" key="3">
    <source>
        <dbReference type="PROSITE" id="PS50208"/>
    </source>
</evidence>
<feature type="region of interest" description="Disordered" evidence="2">
    <location>
        <begin position="521"/>
        <end position="546"/>
    </location>
</feature>
<dbReference type="InterPro" id="IPR011600">
    <property type="entry name" value="Pept_C14_caspase"/>
</dbReference>
<dbReference type="RefSeq" id="WP_145638849.1">
    <property type="nucleotide sequence ID" value="NZ_CP088014.1"/>
</dbReference>
<dbReference type="PANTHER" id="PTHR22576:SF37">
    <property type="entry name" value="MUCOSA-ASSOCIATED LYMPHOID TISSUE LYMPHOMA TRANSLOCATION PROTEIN 1"/>
    <property type="match status" value="1"/>
</dbReference>
<evidence type="ECO:0000313" key="4">
    <source>
        <dbReference type="EMBL" id="TWI00758.1"/>
    </source>
</evidence>
<evidence type="ECO:0000313" key="5">
    <source>
        <dbReference type="Proteomes" id="UP000317176"/>
    </source>
</evidence>
<dbReference type="Gene3D" id="3.40.50.1460">
    <property type="match status" value="1"/>
</dbReference>
<evidence type="ECO:0000256" key="2">
    <source>
        <dbReference type="SAM" id="MobiDB-lite"/>
    </source>
</evidence>
<dbReference type="GO" id="GO:0004197">
    <property type="term" value="F:cysteine-type endopeptidase activity"/>
    <property type="evidence" value="ECO:0007669"/>
    <property type="project" value="InterPro"/>
</dbReference>
<name>A0A562KZH1_9BRAD</name>
<dbReference type="CDD" id="cd19941">
    <property type="entry name" value="TIL"/>
    <property type="match status" value="1"/>
</dbReference>
<feature type="compositionally biased region" description="Basic and acidic residues" evidence="2">
    <location>
        <begin position="529"/>
        <end position="539"/>
    </location>
</feature>
<comment type="caution">
    <text evidence="4">The sequence shown here is derived from an EMBL/GenBank/DDBJ whole genome shotgun (WGS) entry which is preliminary data.</text>
</comment>
<dbReference type="PROSITE" id="PS50208">
    <property type="entry name" value="CASPASE_P20"/>
    <property type="match status" value="1"/>
</dbReference>
<sequence>MALFRSILLALWIVGLGAGSAFAEKRVALVIGNSAYEKVARLGNPSSDAVLVANTLKAAGFDLVDLRLDLKVADMRRALRDFIEQSRDAEVAVVYYAGHGIEVDGVNYLVPIDAVLERDTDIYDEALSLDRVLVAIEPAKKLRLVVLDACRDSPFSKAMKRTLASRAIGRGLAKVEPSNPNTLIAFASKAGSTALDGDGKNSPFTAAMVHHVTRPGLDLRKAFGYVRDEVLKSTANRQEPYLYGSLGGDDLSLVPAAPSATGPQGDPQAAVRRDYELALQLGTRDGWDAFLSQYPDGFYANLARGHAKKIAAEEARAAAAEKARLAEQERARLAAEGARQFEIEKAAAAAKAAEEARIAAEKLKQIEQDKAAAAERTRLAAQEKAAQEQALREQALREKALRDKNQQVAALPPSLEPEQPSPDTARALQAELRRVGCNVGVVDGVWDEPSRKALDLFNKHAGMKLNVNVATTDALDAVKNRSGRICPLICESGYRAEGDRCTKITCRKGYVLNDDNECDKKGASPVAKSKPEMPQREARPSSSSAVARADAALSNGTYQKCMGPITGCYARAIQQMDPERAKIWCSRRPTC</sequence>
<reference evidence="4 5" key="1">
    <citation type="journal article" date="2015" name="Stand. Genomic Sci.">
        <title>Genomic Encyclopedia of Bacterial and Archaeal Type Strains, Phase III: the genomes of soil and plant-associated and newly described type strains.</title>
        <authorList>
            <person name="Whitman W.B."/>
            <person name="Woyke T."/>
            <person name="Klenk H.P."/>
            <person name="Zhou Y."/>
            <person name="Lilburn T.G."/>
            <person name="Beck B.J."/>
            <person name="De Vos P."/>
            <person name="Vandamme P."/>
            <person name="Eisen J.A."/>
            <person name="Garrity G."/>
            <person name="Hugenholtz P."/>
            <person name="Kyrpides N.C."/>
        </authorList>
    </citation>
    <scope>NUCLEOTIDE SEQUENCE [LARGE SCALE GENOMIC DNA]</scope>
    <source>
        <strain evidence="4 5">CGMCC 1.10947</strain>
    </source>
</reference>
<feature type="domain" description="Caspase family p20" evidence="3">
    <location>
        <begin position="24"/>
        <end position="154"/>
    </location>
</feature>
<dbReference type="SUPFAM" id="SSF52129">
    <property type="entry name" value="Caspase-like"/>
    <property type="match status" value="1"/>
</dbReference>
<proteinExistence type="predicted"/>
<feature type="coiled-coil region" evidence="1">
    <location>
        <begin position="308"/>
        <end position="398"/>
    </location>
</feature>
<accession>A0A562KZH1</accession>